<organism evidence="2">
    <name type="scientific">Malaco herpesvirus 2</name>
    <dbReference type="NCBI Taxonomy" id="3031798"/>
    <lineage>
        <taxon>Viruses</taxon>
        <taxon>Duplodnaviria</taxon>
        <taxon>Heunggongvirae</taxon>
        <taxon>Peploviricota</taxon>
        <taxon>Herviviricetes</taxon>
        <taxon>Herpesvirales</taxon>
        <taxon>Malacoherpesviridae</taxon>
    </lineage>
</organism>
<accession>A0AA48P7L0</accession>
<reference evidence="2" key="2">
    <citation type="submission" date="2023-01" db="EMBL/GenBank/DDBJ databases">
        <authorList>
            <person name="Rosani U."/>
            <person name="Delmont T.O."/>
            <person name="Gaia M."/>
            <person name="Krupovic M."/>
        </authorList>
    </citation>
    <scope>NUCLEOTIDE SEQUENCE</scope>
    <source>
        <strain evidence="2">MalacoHV2/Med/2018 153</strain>
    </source>
</reference>
<feature type="transmembrane region" description="Helical" evidence="1">
    <location>
        <begin position="170"/>
        <end position="194"/>
    </location>
</feature>
<evidence type="ECO:0000313" key="2">
    <source>
        <dbReference type="EMBL" id="DBA11573.1"/>
    </source>
</evidence>
<keyword evidence="1" id="KW-0812">Transmembrane</keyword>
<feature type="transmembrane region" description="Helical" evidence="1">
    <location>
        <begin position="88"/>
        <end position="113"/>
    </location>
</feature>
<feature type="transmembrane region" description="Helical" evidence="1">
    <location>
        <begin position="206"/>
        <end position="232"/>
    </location>
</feature>
<sequence length="244" mass="27391">MWFLQKKTVLLYILLAVFMSMFKSSNLIDGNYPGLCDSIKKCNVSLYSCPSVKCIGERECCKLCNDEFPAKTANNNSVYLQFIISVKYALSISSVCVIAHIGSMLLISMLTLIYRSNINNKKSTVSNSKIIQCLTGILIVIGIVSSFIGIIVSFISILLDYEHFYKPHCISNLLCLITLLSVNIINIFETAVLLVKSKTRCNIKNIISNIIAYTCSIVIMFWLGCSAFILIYRFKNTILTYIFG</sequence>
<reference evidence="2" key="1">
    <citation type="journal article" date="2023" name="Front. Mar. Sci.">
        <title>Tracing the invertebrate herpesviruses in the global sequence datasets.</title>
        <authorList>
            <person name="Rosani U."/>
            <person name="Gaia M."/>
            <person name="Delmont T.O."/>
            <person name="Krupovic M."/>
        </authorList>
    </citation>
    <scope>NUCLEOTIDE SEQUENCE</scope>
    <source>
        <strain evidence="2">MalacoHV2/Med/2018 153</strain>
    </source>
</reference>
<keyword evidence="1" id="KW-1133">Transmembrane helix</keyword>
<dbReference type="EMBL" id="BK063060">
    <property type="protein sequence ID" value="DBA11573.1"/>
    <property type="molecule type" value="Genomic_DNA"/>
</dbReference>
<feature type="transmembrane region" description="Helical" evidence="1">
    <location>
        <begin position="134"/>
        <end position="158"/>
    </location>
</feature>
<protein>
    <submittedName>
        <fullName evidence="2">ORF33</fullName>
    </submittedName>
</protein>
<proteinExistence type="predicted"/>
<evidence type="ECO:0000256" key="1">
    <source>
        <dbReference type="SAM" id="Phobius"/>
    </source>
</evidence>
<keyword evidence="1" id="KW-0472">Membrane</keyword>
<name>A0AA48P7L0_9VIRU</name>